<gene>
    <name evidence="1" type="ORF">PGT21_024264</name>
</gene>
<comment type="caution">
    <text evidence="1">The sequence shown here is derived from an EMBL/GenBank/DDBJ whole genome shotgun (WGS) entry which is preliminary data.</text>
</comment>
<protein>
    <submittedName>
        <fullName evidence="1">Uncharacterized protein</fullName>
    </submittedName>
</protein>
<keyword evidence="2" id="KW-1185">Reference proteome</keyword>
<dbReference type="EMBL" id="VSWC01000157">
    <property type="protein sequence ID" value="KAA1074895.1"/>
    <property type="molecule type" value="Genomic_DNA"/>
</dbReference>
<evidence type="ECO:0000313" key="2">
    <source>
        <dbReference type="Proteomes" id="UP000324748"/>
    </source>
</evidence>
<proteinExistence type="predicted"/>
<dbReference type="Proteomes" id="UP000324748">
    <property type="component" value="Unassembled WGS sequence"/>
</dbReference>
<evidence type="ECO:0000313" key="1">
    <source>
        <dbReference type="EMBL" id="KAA1074895.1"/>
    </source>
</evidence>
<dbReference type="AlphaFoldDB" id="A0A5B0MDD9"/>
<organism evidence="1 2">
    <name type="scientific">Puccinia graminis f. sp. tritici</name>
    <dbReference type="NCBI Taxonomy" id="56615"/>
    <lineage>
        <taxon>Eukaryota</taxon>
        <taxon>Fungi</taxon>
        <taxon>Dikarya</taxon>
        <taxon>Basidiomycota</taxon>
        <taxon>Pucciniomycotina</taxon>
        <taxon>Pucciniomycetes</taxon>
        <taxon>Pucciniales</taxon>
        <taxon>Pucciniaceae</taxon>
        <taxon>Puccinia</taxon>
    </lineage>
</organism>
<name>A0A5B0MDD9_PUCGR</name>
<reference evidence="1 2" key="1">
    <citation type="submission" date="2019-05" db="EMBL/GenBank/DDBJ databases">
        <title>Emergence of the Ug99 lineage of the wheat stem rust pathogen through somatic hybridization.</title>
        <authorList>
            <person name="Li F."/>
            <person name="Upadhyaya N.M."/>
            <person name="Sperschneider J."/>
            <person name="Matny O."/>
            <person name="Nguyen-Phuc H."/>
            <person name="Mago R."/>
            <person name="Raley C."/>
            <person name="Miller M.E."/>
            <person name="Silverstein K.A.T."/>
            <person name="Henningsen E."/>
            <person name="Hirsch C.D."/>
            <person name="Visser B."/>
            <person name="Pretorius Z.A."/>
            <person name="Steffenson B.J."/>
            <person name="Schwessinger B."/>
            <person name="Dodds P.N."/>
            <person name="Figueroa M."/>
        </authorList>
    </citation>
    <scope>NUCLEOTIDE SEQUENCE [LARGE SCALE GENOMIC DNA]</scope>
    <source>
        <strain evidence="1">21-0</strain>
    </source>
</reference>
<accession>A0A5B0MDD9</accession>
<sequence length="99" mass="11423">MEPFHQFFLPRIMDEGGDVELVEDDLVELVDRALLAEWDRGTDKTQLIRGTDEISSHFFVVDSTNSHPSRSGSCCSRRFHGGQFFFTYNRNPLERVLTV</sequence>